<dbReference type="InterPro" id="IPR007185">
    <property type="entry name" value="DNA_pol_a/d/e_bsu"/>
</dbReference>
<dbReference type="STRING" id="27342.A0A0H2RYT2"/>
<gene>
    <name evidence="8" type="ORF">SCHPADRAFT_937145</name>
</gene>
<comment type="similarity">
    <text evidence="2">Belongs to the DNA polymerase alpha subunit B family.</text>
</comment>
<dbReference type="PANTHER" id="PTHR23061">
    <property type="entry name" value="DNA POLYMERASE 2 ALPHA 70 KDA SUBUNIT"/>
    <property type="match status" value="1"/>
</dbReference>
<dbReference type="FunCoup" id="A0A0H2RYT2">
    <property type="interactions" value="169"/>
</dbReference>
<dbReference type="GO" id="GO:0003677">
    <property type="term" value="F:DNA binding"/>
    <property type="evidence" value="ECO:0007669"/>
    <property type="project" value="InterPro"/>
</dbReference>
<comment type="subcellular location">
    <subcellularLocation>
        <location evidence="1">Nucleus</location>
    </subcellularLocation>
</comment>
<organism evidence="8 9">
    <name type="scientific">Schizopora paradoxa</name>
    <dbReference type="NCBI Taxonomy" id="27342"/>
    <lineage>
        <taxon>Eukaryota</taxon>
        <taxon>Fungi</taxon>
        <taxon>Dikarya</taxon>
        <taxon>Basidiomycota</taxon>
        <taxon>Agaricomycotina</taxon>
        <taxon>Agaricomycetes</taxon>
        <taxon>Hymenochaetales</taxon>
        <taxon>Schizoporaceae</taxon>
        <taxon>Schizopora</taxon>
    </lineage>
</organism>
<dbReference type="GO" id="GO:0005658">
    <property type="term" value="C:alpha DNA polymerase:primase complex"/>
    <property type="evidence" value="ECO:0007669"/>
    <property type="project" value="TreeGrafter"/>
</dbReference>
<feature type="domain" description="DNA polymerase alpha/delta/epsilon subunit B" evidence="6">
    <location>
        <begin position="296"/>
        <end position="520"/>
    </location>
</feature>
<dbReference type="InParanoid" id="A0A0H2RYT2"/>
<dbReference type="PANTHER" id="PTHR23061:SF12">
    <property type="entry name" value="DNA POLYMERASE ALPHA SUBUNIT B"/>
    <property type="match status" value="1"/>
</dbReference>
<dbReference type="AlphaFoldDB" id="A0A0H2RYT2"/>
<evidence type="ECO:0000256" key="3">
    <source>
        <dbReference type="ARBA" id="ARBA00018596"/>
    </source>
</evidence>
<evidence type="ECO:0000256" key="4">
    <source>
        <dbReference type="ARBA" id="ARBA00022705"/>
    </source>
</evidence>
<evidence type="ECO:0000313" key="8">
    <source>
        <dbReference type="EMBL" id="KLO17265.1"/>
    </source>
</evidence>
<evidence type="ECO:0000256" key="1">
    <source>
        <dbReference type="ARBA" id="ARBA00004123"/>
    </source>
</evidence>
<dbReference type="Pfam" id="PF22062">
    <property type="entry name" value="OB_DPOA2"/>
    <property type="match status" value="1"/>
</dbReference>
<dbReference type="Pfam" id="PF04042">
    <property type="entry name" value="DNA_pol_E_B"/>
    <property type="match status" value="1"/>
</dbReference>
<protein>
    <recommendedName>
        <fullName evidence="3">DNA polymerase alpha subunit B</fullName>
    </recommendedName>
</protein>
<dbReference type="InterPro" id="IPR016722">
    <property type="entry name" value="DNA_pol_alpha_bsu"/>
</dbReference>
<dbReference type="EMBL" id="KQ085906">
    <property type="protein sequence ID" value="KLO17265.1"/>
    <property type="molecule type" value="Genomic_DNA"/>
</dbReference>
<feature type="domain" description="DNA polymerase alpha subunit B OB" evidence="7">
    <location>
        <begin position="160"/>
        <end position="279"/>
    </location>
</feature>
<evidence type="ECO:0000256" key="5">
    <source>
        <dbReference type="ARBA" id="ARBA00023242"/>
    </source>
</evidence>
<dbReference type="GO" id="GO:0006270">
    <property type="term" value="P:DNA replication initiation"/>
    <property type="evidence" value="ECO:0007669"/>
    <property type="project" value="TreeGrafter"/>
</dbReference>
<evidence type="ECO:0000259" key="6">
    <source>
        <dbReference type="Pfam" id="PF04042"/>
    </source>
</evidence>
<evidence type="ECO:0000313" key="9">
    <source>
        <dbReference type="Proteomes" id="UP000053477"/>
    </source>
</evidence>
<keyword evidence="4" id="KW-0235">DNA replication</keyword>
<evidence type="ECO:0000256" key="2">
    <source>
        <dbReference type="ARBA" id="ARBA00007299"/>
    </source>
</evidence>
<name>A0A0H2RYT2_9AGAM</name>
<accession>A0A0H2RYT2</accession>
<dbReference type="PIRSF" id="PIRSF018300">
    <property type="entry name" value="DNA_pol_alph_2"/>
    <property type="match status" value="1"/>
</dbReference>
<dbReference type="InterPro" id="IPR054300">
    <property type="entry name" value="OB_DPOA2"/>
</dbReference>
<keyword evidence="5" id="KW-0539">Nucleus</keyword>
<dbReference type="Proteomes" id="UP000053477">
    <property type="component" value="Unassembled WGS sequence"/>
</dbReference>
<reference evidence="8 9" key="1">
    <citation type="submission" date="2015-04" db="EMBL/GenBank/DDBJ databases">
        <title>Complete genome sequence of Schizopora paradoxa KUC8140, a cosmopolitan wood degrader in East Asia.</title>
        <authorList>
            <consortium name="DOE Joint Genome Institute"/>
            <person name="Min B."/>
            <person name="Park H."/>
            <person name="Jang Y."/>
            <person name="Kim J.-J."/>
            <person name="Kim K.H."/>
            <person name="Pangilinan J."/>
            <person name="Lipzen A."/>
            <person name="Riley R."/>
            <person name="Grigoriev I.V."/>
            <person name="Spatafora J.W."/>
            <person name="Choi I.-G."/>
        </authorList>
    </citation>
    <scope>NUCLEOTIDE SEQUENCE [LARGE SCALE GENOMIC DNA]</scope>
    <source>
        <strain evidence="8 9">KUC8140</strain>
    </source>
</reference>
<keyword evidence="9" id="KW-1185">Reference proteome</keyword>
<dbReference type="Gene3D" id="3.60.21.60">
    <property type="match status" value="1"/>
</dbReference>
<proteinExistence type="inferred from homology"/>
<evidence type="ECO:0000259" key="7">
    <source>
        <dbReference type="Pfam" id="PF22062"/>
    </source>
</evidence>
<sequence>MSSARDTIRDALLEHLPDLLNNEKILEECINTCVNYEKSGDDFYYERESLKFGSKMKNASAIADEVTMDDVAQIRSKFQRNLAKANIKKQPVTGGLFKGKVAVQAKPSTSGLSLTAKRPLVQARGQPSGSTKGFTVDFKGPTGTERNRYMYETVGERGSVLDEHIEEIGDLLKQHYDIVDFGDPNSITEDDITVVGRICGEADASAVSSSSKLVEDTIFLESSRSMGSGSYRVALRFESNLKLRGIPQGSGSLSIFPGAIVALKGKNGGGTCFVVNEILAVNTQQPISHKSFSMTVACGPFTNDSDLEFKPFSSLMEKLSSLRPSVVLLQGPFVDANHPSIRKGDIDEPPSQIFAERVTKPLLSFLHASPNSLILLVPSISDILSNHPVLPQSELEIAALSDYRIKFLANPCRFSINDVTFAATSVDVLFHLRNQELMLRGQEVDPSPSTKGTSHDPITNACRHLLQQRSFYPLFPVPADFSSEVNLDVSHSEGLRLLTDSGPHAPDVLLLSSKLKHFSKVIESTIAINPSFAVKGTHATITVSDTQHSTLRDHMQCEILKL</sequence>
<dbReference type="OrthoDB" id="336885at2759"/>